<organism evidence="1 2">
    <name type="scientific">Candidatus Gottesmanbacteria bacterium RIFCSPHIGHO2_02_FULL_39_14</name>
    <dbReference type="NCBI Taxonomy" id="1798383"/>
    <lineage>
        <taxon>Bacteria</taxon>
        <taxon>Candidatus Gottesmaniibacteriota</taxon>
    </lineage>
</organism>
<evidence type="ECO:0000313" key="1">
    <source>
        <dbReference type="EMBL" id="OGG16750.1"/>
    </source>
</evidence>
<dbReference type="EMBL" id="MFJM01000053">
    <property type="protein sequence ID" value="OGG16750.1"/>
    <property type="molecule type" value="Genomic_DNA"/>
</dbReference>
<protein>
    <submittedName>
        <fullName evidence="1">Uncharacterized protein</fullName>
    </submittedName>
</protein>
<dbReference type="AlphaFoldDB" id="A0A1F5ZWB0"/>
<sequence length="402" mass="43017">MKKIFLLLTSILIFAVLLISKFIGTTVIAQSGIEIDNLTYKSDKGQISSMTISHQTSGSERLMLVGVSLDISNVSSSRAVYSIRYKNISLIKVGAVVNSDVRSEIWQLVDPPMGTHDVVITLNGSLCPNCGFVAGAVTFNGVDQTTPLGEYASNTGSSSPASVSVSSVEGELVFDTVSAESVSSMTVGSGQTEHWKISAGLSGAVVYSGASTEAGAGSVNMSWNLQTNGIWAIGAVPIKPAAAFVPTLTPTPTLAPDLDPVNSIYSYSGLGHYTLDPAFDGDRTPEKDVTIFLISGSLEITQNFSLADERDTIVFIVNGNIYIDGNVSRIPGLYISSQTFSVAAADQAIIIDGMVYAKFVNLQRKYYSYTNPAYTLIYQPKYMIDLLPYLGRSQVNWQEVSL</sequence>
<proteinExistence type="predicted"/>
<dbReference type="STRING" id="1798383.A3D78_01485"/>
<dbReference type="Proteomes" id="UP000176253">
    <property type="component" value="Unassembled WGS sequence"/>
</dbReference>
<accession>A0A1F5ZWB0</accession>
<evidence type="ECO:0000313" key="2">
    <source>
        <dbReference type="Proteomes" id="UP000176253"/>
    </source>
</evidence>
<name>A0A1F5ZWB0_9BACT</name>
<reference evidence="1 2" key="1">
    <citation type="journal article" date="2016" name="Nat. Commun.">
        <title>Thousands of microbial genomes shed light on interconnected biogeochemical processes in an aquifer system.</title>
        <authorList>
            <person name="Anantharaman K."/>
            <person name="Brown C.T."/>
            <person name="Hug L.A."/>
            <person name="Sharon I."/>
            <person name="Castelle C.J."/>
            <person name="Probst A.J."/>
            <person name="Thomas B.C."/>
            <person name="Singh A."/>
            <person name="Wilkins M.J."/>
            <person name="Karaoz U."/>
            <person name="Brodie E.L."/>
            <person name="Williams K.H."/>
            <person name="Hubbard S.S."/>
            <person name="Banfield J.F."/>
        </authorList>
    </citation>
    <scope>NUCLEOTIDE SEQUENCE [LARGE SCALE GENOMIC DNA]</scope>
</reference>
<comment type="caution">
    <text evidence="1">The sequence shown here is derived from an EMBL/GenBank/DDBJ whole genome shotgun (WGS) entry which is preliminary data.</text>
</comment>
<gene>
    <name evidence="1" type="ORF">A3D78_01485</name>
</gene>